<evidence type="ECO:0000256" key="1">
    <source>
        <dbReference type="SAM" id="MobiDB-lite"/>
    </source>
</evidence>
<dbReference type="RefSeq" id="WP_189499468.1">
    <property type="nucleotide sequence ID" value="NZ_BMZT01000021.1"/>
</dbReference>
<gene>
    <name evidence="3" type="ORF">ACFFFU_03110</name>
</gene>
<evidence type="ECO:0000313" key="4">
    <source>
        <dbReference type="Proteomes" id="UP001589898"/>
    </source>
</evidence>
<dbReference type="EMBL" id="JBHLTF010000006">
    <property type="protein sequence ID" value="MFC0716754.1"/>
    <property type="molecule type" value="Genomic_DNA"/>
</dbReference>
<keyword evidence="2" id="KW-0812">Transmembrane</keyword>
<reference evidence="3 4" key="1">
    <citation type="submission" date="2024-09" db="EMBL/GenBank/DDBJ databases">
        <authorList>
            <person name="Sun Q."/>
            <person name="Mori K."/>
        </authorList>
    </citation>
    <scope>NUCLEOTIDE SEQUENCE [LARGE SCALE GENOMIC DNA]</scope>
    <source>
        <strain evidence="3 4">KCTC 52403</strain>
    </source>
</reference>
<evidence type="ECO:0000256" key="2">
    <source>
        <dbReference type="SAM" id="Phobius"/>
    </source>
</evidence>
<protein>
    <submittedName>
        <fullName evidence="3">Uncharacterized protein</fullName>
    </submittedName>
</protein>
<feature type="compositionally biased region" description="Pro residues" evidence="1">
    <location>
        <begin position="244"/>
        <end position="262"/>
    </location>
</feature>
<feature type="transmembrane region" description="Helical" evidence="2">
    <location>
        <begin position="120"/>
        <end position="144"/>
    </location>
</feature>
<evidence type="ECO:0000313" key="3">
    <source>
        <dbReference type="EMBL" id="MFC0716754.1"/>
    </source>
</evidence>
<proteinExistence type="predicted"/>
<keyword evidence="4" id="KW-1185">Reference proteome</keyword>
<accession>A0ABV6STL0</accession>
<name>A0ABV6STL0_9GAMM</name>
<organism evidence="3 4">
    <name type="scientific">Luteimonas padinae</name>
    <dbReference type="NCBI Taxonomy" id="1714359"/>
    <lineage>
        <taxon>Bacteria</taxon>
        <taxon>Pseudomonadati</taxon>
        <taxon>Pseudomonadota</taxon>
        <taxon>Gammaproteobacteria</taxon>
        <taxon>Lysobacterales</taxon>
        <taxon>Lysobacteraceae</taxon>
        <taxon>Luteimonas</taxon>
    </lineage>
</organism>
<comment type="caution">
    <text evidence="3">The sequence shown here is derived from an EMBL/GenBank/DDBJ whole genome shotgun (WGS) entry which is preliminary data.</text>
</comment>
<dbReference type="Proteomes" id="UP001589898">
    <property type="component" value="Unassembled WGS sequence"/>
</dbReference>
<keyword evidence="2" id="KW-0472">Membrane</keyword>
<feature type="compositionally biased region" description="Low complexity" evidence="1">
    <location>
        <begin position="263"/>
        <end position="272"/>
    </location>
</feature>
<feature type="region of interest" description="Disordered" evidence="1">
    <location>
        <begin position="234"/>
        <end position="272"/>
    </location>
</feature>
<keyword evidence="2" id="KW-1133">Transmembrane helix</keyword>
<sequence length="272" mass="29428">MAASPSCRLQHGLGPNNAFKPKPLRYAKHMAGTACHVLRFTTRLGLTWVLGGAVPAFTRTTKETKELAERLYFDIQEELFRRETINSEAYDKAILTYSSGALALSLGFLKDFALGASSTLVTLLFVSWCLFVLAIFSTTLSFILGKLATVRQLEKAELYYIHGHNPAIDMPNKWAAPANIANWTSGFAFAVAALLTAVFMFSTLKEKNMSRNNPPPGVVEKIISGQTGIIKSVDPTRMVRLPDPVDPAPAPQPAQSPAPANPAPSGNPDSAP</sequence>
<feature type="transmembrane region" description="Helical" evidence="2">
    <location>
        <begin position="180"/>
        <end position="201"/>
    </location>
</feature>